<dbReference type="GO" id="GO:0003677">
    <property type="term" value="F:DNA binding"/>
    <property type="evidence" value="ECO:0007669"/>
    <property type="project" value="UniProtKB-KW"/>
</dbReference>
<keyword evidence="2 4" id="KW-0238">DNA-binding</keyword>
<evidence type="ECO:0000256" key="1">
    <source>
        <dbReference type="ARBA" id="ARBA00023015"/>
    </source>
</evidence>
<dbReference type="InterPro" id="IPR050109">
    <property type="entry name" value="HTH-type_TetR-like_transc_reg"/>
</dbReference>
<dbReference type="InterPro" id="IPR001647">
    <property type="entry name" value="HTH_TetR"/>
</dbReference>
<dbReference type="InterPro" id="IPR023772">
    <property type="entry name" value="DNA-bd_HTH_TetR-type_CS"/>
</dbReference>
<dbReference type="Proteomes" id="UP000763557">
    <property type="component" value="Unassembled WGS sequence"/>
</dbReference>
<dbReference type="Pfam" id="PF00440">
    <property type="entry name" value="TetR_N"/>
    <property type="match status" value="1"/>
</dbReference>
<accession>A0ABX2EY45</accession>
<protein>
    <submittedName>
        <fullName evidence="6">DNA-binding transcriptional regulator, AcrR family</fullName>
    </submittedName>
</protein>
<evidence type="ECO:0000256" key="2">
    <source>
        <dbReference type="ARBA" id="ARBA00023125"/>
    </source>
</evidence>
<dbReference type="PANTHER" id="PTHR30055">
    <property type="entry name" value="HTH-TYPE TRANSCRIPTIONAL REGULATOR RUTR"/>
    <property type="match status" value="1"/>
</dbReference>
<organism evidence="6 7">
    <name type="scientific">Kibdelosporangium persicum</name>
    <dbReference type="NCBI Taxonomy" id="2698649"/>
    <lineage>
        <taxon>Bacteria</taxon>
        <taxon>Bacillati</taxon>
        <taxon>Actinomycetota</taxon>
        <taxon>Actinomycetes</taxon>
        <taxon>Pseudonocardiales</taxon>
        <taxon>Pseudonocardiaceae</taxon>
        <taxon>Kibdelosporangium</taxon>
    </lineage>
</organism>
<evidence type="ECO:0000259" key="5">
    <source>
        <dbReference type="PROSITE" id="PS50977"/>
    </source>
</evidence>
<sequence length="187" mass="19289">MNCASLIAVARPRTITDERLLSALGAVISTHGPGFTVADVAAEAGVSVGTVSQRFGSKHGLLKALSQAAVGQVRAQVRDAPDVLGAILAVYRGLDDPSTAANNLGQLAIDLADPELRELLGEFFAAFEAELAVHTRTVAGAPPQAARILVSLANGTAIAWSVRPAGSLVDRITEDVTAVLEGWQDNG</sequence>
<keyword evidence="3" id="KW-0804">Transcription</keyword>
<dbReference type="PANTHER" id="PTHR30055:SF234">
    <property type="entry name" value="HTH-TYPE TRANSCRIPTIONAL REGULATOR BETI"/>
    <property type="match status" value="1"/>
</dbReference>
<evidence type="ECO:0000313" key="6">
    <source>
        <dbReference type="EMBL" id="NRN63912.1"/>
    </source>
</evidence>
<evidence type="ECO:0000313" key="7">
    <source>
        <dbReference type="Proteomes" id="UP000763557"/>
    </source>
</evidence>
<comment type="caution">
    <text evidence="6">The sequence shown here is derived from an EMBL/GenBank/DDBJ whole genome shotgun (WGS) entry which is preliminary data.</text>
</comment>
<dbReference type="EMBL" id="JAAATY010000002">
    <property type="protein sequence ID" value="NRN63912.1"/>
    <property type="molecule type" value="Genomic_DNA"/>
</dbReference>
<reference evidence="6 7" key="1">
    <citation type="submission" date="2020-01" db="EMBL/GenBank/DDBJ databases">
        <title>Kibdelosporangium persica a novel Actinomycetes from a hot desert in Iran.</title>
        <authorList>
            <person name="Safaei N."/>
            <person name="Zaburannyi N."/>
            <person name="Mueller R."/>
            <person name="Wink J."/>
        </authorList>
    </citation>
    <scope>NUCLEOTIDE SEQUENCE [LARGE SCALE GENOMIC DNA]</scope>
    <source>
        <strain evidence="6 7">4NS15</strain>
    </source>
</reference>
<evidence type="ECO:0000256" key="3">
    <source>
        <dbReference type="ARBA" id="ARBA00023163"/>
    </source>
</evidence>
<dbReference type="PROSITE" id="PS01081">
    <property type="entry name" value="HTH_TETR_1"/>
    <property type="match status" value="1"/>
</dbReference>
<name>A0ABX2EY45_9PSEU</name>
<proteinExistence type="predicted"/>
<keyword evidence="7" id="KW-1185">Reference proteome</keyword>
<gene>
    <name evidence="6" type="ORF">GC106_11140</name>
</gene>
<dbReference type="PROSITE" id="PS50977">
    <property type="entry name" value="HTH_TETR_2"/>
    <property type="match status" value="1"/>
</dbReference>
<evidence type="ECO:0000256" key="4">
    <source>
        <dbReference type="PROSITE-ProRule" id="PRU00335"/>
    </source>
</evidence>
<feature type="domain" description="HTH tetR-type" evidence="5">
    <location>
        <begin position="14"/>
        <end position="73"/>
    </location>
</feature>
<keyword evidence="1" id="KW-0805">Transcription regulation</keyword>
<feature type="DNA-binding region" description="H-T-H motif" evidence="4">
    <location>
        <begin position="36"/>
        <end position="55"/>
    </location>
</feature>